<keyword evidence="4" id="KW-0732">Signal</keyword>
<dbReference type="InterPro" id="IPR045155">
    <property type="entry name" value="Beta-lactam_cat"/>
</dbReference>
<sequence>MTLLHRTLTRFALSLAALGLAACSGLGTGSGESESPPDASAEESRPAELLALEDRLTAIGLGFDGYLGIAVVDLDNGELAALNGEEWFPQQSVSKLWVAIAALDEADAGELDLGETATVSFEDLTLFYQPVRKLVLANGSFAASYEEFIRRALTESDNTANDMVLRRVGGPDAVRDMLAAKELPGIRFGPGERAMQSSIAAMEWRQLYALEENFFKARKLVPVAARREAFDAYVTDPVDGAQPAAIARALARLAQGKLLGPEASARMLGWLGEVKSGPNRLKGGLPEGWGIAHKTGTGQVLDIVPPGVIGEQAGYNDVGILTAPDGRRYAVAVMIGRTKRPVPERMDLMHAVVAAVADYHYAVTGQPRPQVPPPQEMIP</sequence>
<evidence type="ECO:0000259" key="5">
    <source>
        <dbReference type="Pfam" id="PF13354"/>
    </source>
</evidence>
<name>A0ABT1XPQ2_9SPHN</name>
<dbReference type="RefSeq" id="WP_257595401.1">
    <property type="nucleotide sequence ID" value="NZ_JANKHH010000004.1"/>
</dbReference>
<keyword evidence="7" id="KW-1185">Reference proteome</keyword>
<organism evidence="6 7">
    <name type="scientific">Parerythrobacter lacustris</name>
    <dbReference type="NCBI Taxonomy" id="2969984"/>
    <lineage>
        <taxon>Bacteria</taxon>
        <taxon>Pseudomonadati</taxon>
        <taxon>Pseudomonadota</taxon>
        <taxon>Alphaproteobacteria</taxon>
        <taxon>Sphingomonadales</taxon>
        <taxon>Erythrobacteraceae</taxon>
        <taxon>Parerythrobacter</taxon>
    </lineage>
</organism>
<dbReference type="PANTHER" id="PTHR35333:SF3">
    <property type="entry name" value="BETA-LACTAMASE-TYPE TRANSPEPTIDASE FOLD CONTAINING PROTEIN"/>
    <property type="match status" value="1"/>
</dbReference>
<proteinExistence type="inferred from homology"/>
<dbReference type="PROSITE" id="PS51257">
    <property type="entry name" value="PROKAR_LIPOPROTEIN"/>
    <property type="match status" value="1"/>
</dbReference>
<dbReference type="Pfam" id="PF13354">
    <property type="entry name" value="Beta-lactamase2"/>
    <property type="match status" value="1"/>
</dbReference>
<dbReference type="EMBL" id="JANKHH010000004">
    <property type="protein sequence ID" value="MCR2833621.1"/>
    <property type="molecule type" value="Genomic_DNA"/>
</dbReference>
<dbReference type="GO" id="GO:0016787">
    <property type="term" value="F:hydrolase activity"/>
    <property type="evidence" value="ECO:0007669"/>
    <property type="project" value="UniProtKB-KW"/>
</dbReference>
<reference evidence="6 7" key="1">
    <citation type="submission" date="2022-08" db="EMBL/GenBank/DDBJ databases">
        <title>Polyphasic taxonomy analysis of Qipengyuania sp.RS5-5.</title>
        <authorList>
            <person name="Xamxidin M."/>
            <person name="Wu M."/>
        </authorList>
    </citation>
    <scope>NUCLEOTIDE SEQUENCE [LARGE SCALE GENOMIC DNA]</scope>
    <source>
        <strain evidence="6 7">RS5-5</strain>
    </source>
</reference>
<dbReference type="EC" id="3.5.2.6" evidence="3"/>
<dbReference type="Proteomes" id="UP001206067">
    <property type="component" value="Unassembled WGS sequence"/>
</dbReference>
<comment type="caution">
    <text evidence="6">The sequence shown here is derived from an EMBL/GenBank/DDBJ whole genome shotgun (WGS) entry which is preliminary data.</text>
</comment>
<protein>
    <recommendedName>
        <fullName evidence="3">beta-lactamase</fullName>
        <ecNumber evidence="3">3.5.2.6</ecNumber>
    </recommendedName>
</protein>
<dbReference type="PANTHER" id="PTHR35333">
    <property type="entry name" value="BETA-LACTAMASE"/>
    <property type="match status" value="1"/>
</dbReference>
<keyword evidence="6" id="KW-0378">Hydrolase</keyword>
<dbReference type="InterPro" id="IPR012338">
    <property type="entry name" value="Beta-lactam/transpept-like"/>
</dbReference>
<dbReference type="Gene3D" id="3.40.710.10">
    <property type="entry name" value="DD-peptidase/beta-lactamase superfamily"/>
    <property type="match status" value="1"/>
</dbReference>
<dbReference type="InterPro" id="IPR000871">
    <property type="entry name" value="Beta-lactam_class-A"/>
</dbReference>
<feature type="chain" id="PRO_5045682799" description="beta-lactamase" evidence="4">
    <location>
        <begin position="22"/>
        <end position="379"/>
    </location>
</feature>
<feature type="domain" description="Beta-lactamase class A catalytic" evidence="5">
    <location>
        <begin position="68"/>
        <end position="334"/>
    </location>
</feature>
<feature type="signal peptide" evidence="4">
    <location>
        <begin position="1"/>
        <end position="21"/>
    </location>
</feature>
<accession>A0ABT1XPQ2</accession>
<evidence type="ECO:0000256" key="1">
    <source>
        <dbReference type="ARBA" id="ARBA00001526"/>
    </source>
</evidence>
<evidence type="ECO:0000313" key="6">
    <source>
        <dbReference type="EMBL" id="MCR2833621.1"/>
    </source>
</evidence>
<comment type="catalytic activity">
    <reaction evidence="1">
        <text>a beta-lactam + H2O = a substituted beta-amino acid</text>
        <dbReference type="Rhea" id="RHEA:20401"/>
        <dbReference type="ChEBI" id="CHEBI:15377"/>
        <dbReference type="ChEBI" id="CHEBI:35627"/>
        <dbReference type="ChEBI" id="CHEBI:140347"/>
        <dbReference type="EC" id="3.5.2.6"/>
    </reaction>
</comment>
<evidence type="ECO:0000256" key="4">
    <source>
        <dbReference type="SAM" id="SignalP"/>
    </source>
</evidence>
<evidence type="ECO:0000256" key="2">
    <source>
        <dbReference type="ARBA" id="ARBA00009009"/>
    </source>
</evidence>
<dbReference type="PRINTS" id="PR00118">
    <property type="entry name" value="BLACTAMASEA"/>
</dbReference>
<dbReference type="SUPFAM" id="SSF56601">
    <property type="entry name" value="beta-lactamase/transpeptidase-like"/>
    <property type="match status" value="1"/>
</dbReference>
<comment type="similarity">
    <text evidence="2">Belongs to the class-A beta-lactamase family.</text>
</comment>
<evidence type="ECO:0000256" key="3">
    <source>
        <dbReference type="ARBA" id="ARBA00012865"/>
    </source>
</evidence>
<gene>
    <name evidence="6" type="ORF">NSO95_06660</name>
</gene>
<evidence type="ECO:0000313" key="7">
    <source>
        <dbReference type="Proteomes" id="UP001206067"/>
    </source>
</evidence>